<dbReference type="OrthoDB" id="1262810at2759"/>
<evidence type="ECO:0008006" key="3">
    <source>
        <dbReference type="Google" id="ProtNLM"/>
    </source>
</evidence>
<dbReference type="EMBL" id="JAGMUV010000007">
    <property type="protein sequence ID" value="KAH7148325.1"/>
    <property type="molecule type" value="Genomic_DNA"/>
</dbReference>
<keyword evidence="2" id="KW-1185">Reference proteome</keyword>
<accession>A0A9P9J9N3</accession>
<dbReference type="AlphaFoldDB" id="A0A9P9J9N3"/>
<gene>
    <name evidence="1" type="ORF">EDB81DRAFT_932665</name>
</gene>
<evidence type="ECO:0000313" key="2">
    <source>
        <dbReference type="Proteomes" id="UP000738349"/>
    </source>
</evidence>
<evidence type="ECO:0000313" key="1">
    <source>
        <dbReference type="EMBL" id="KAH7148325.1"/>
    </source>
</evidence>
<comment type="caution">
    <text evidence="1">The sequence shown here is derived from an EMBL/GenBank/DDBJ whole genome shotgun (WGS) entry which is preliminary data.</text>
</comment>
<proteinExistence type="predicted"/>
<dbReference type="InterPro" id="IPR052957">
    <property type="entry name" value="Auxin_embryo_med"/>
</dbReference>
<name>A0A9P9J9N3_9HYPO</name>
<organism evidence="1 2">
    <name type="scientific">Dactylonectria macrodidyma</name>
    <dbReference type="NCBI Taxonomy" id="307937"/>
    <lineage>
        <taxon>Eukaryota</taxon>
        <taxon>Fungi</taxon>
        <taxon>Dikarya</taxon>
        <taxon>Ascomycota</taxon>
        <taxon>Pezizomycotina</taxon>
        <taxon>Sordariomycetes</taxon>
        <taxon>Hypocreomycetidae</taxon>
        <taxon>Hypocreales</taxon>
        <taxon>Nectriaceae</taxon>
        <taxon>Dactylonectria</taxon>
    </lineage>
</organism>
<protein>
    <recommendedName>
        <fullName evidence="3">Protein NO VEIN C-terminal domain-containing protein</fullName>
    </recommendedName>
</protein>
<dbReference type="PANTHER" id="PTHR32387">
    <property type="entry name" value="WU:FJ29H11"/>
    <property type="match status" value="1"/>
</dbReference>
<reference evidence="1" key="1">
    <citation type="journal article" date="2021" name="Nat. Commun.">
        <title>Genetic determinants of endophytism in the Arabidopsis root mycobiome.</title>
        <authorList>
            <person name="Mesny F."/>
            <person name="Miyauchi S."/>
            <person name="Thiergart T."/>
            <person name="Pickel B."/>
            <person name="Atanasova L."/>
            <person name="Karlsson M."/>
            <person name="Huettel B."/>
            <person name="Barry K.W."/>
            <person name="Haridas S."/>
            <person name="Chen C."/>
            <person name="Bauer D."/>
            <person name="Andreopoulos W."/>
            <person name="Pangilinan J."/>
            <person name="LaButti K."/>
            <person name="Riley R."/>
            <person name="Lipzen A."/>
            <person name="Clum A."/>
            <person name="Drula E."/>
            <person name="Henrissat B."/>
            <person name="Kohler A."/>
            <person name="Grigoriev I.V."/>
            <person name="Martin F.M."/>
            <person name="Hacquard S."/>
        </authorList>
    </citation>
    <scope>NUCLEOTIDE SEQUENCE</scope>
    <source>
        <strain evidence="1">MPI-CAGE-AT-0147</strain>
    </source>
</reference>
<dbReference type="Proteomes" id="UP000738349">
    <property type="component" value="Unassembled WGS sequence"/>
</dbReference>
<sequence>MGSLDLSERELVRQIARDKGHLGEDKLAQVGAIEPELRRAVEEALLRKDAMIGSAVLTLARNLYTSNVGFVFELLQNADGNNFNKAIARGNEPYVSFGIRPDRLCIECNEDGFSLENLHAIYGRDILVPQKQSELHLQKTGGQLRIYVPHDLSTQGSCYFSTLPRRLLEWMMTGPKTLIAKDAGSKAMHVVASVLNAPIINVPQILEAEGIVEVEVPDDAHLEAVDKKASFLILTNSTSWKTKGFDFGSSSTPPLFVFGSPPVLVEEPSASPPLLEAALAITSDEDDDAEYLKRIDEVIASEKTLPVKGVSLDITTPFGHLLVSSGDVESFQRWKSRSSQEPDHLKTRALGELFVFELLTGLSLPGFGRDNWQSTIRKFVTIHPKYSDMSAWKGGETADLVYHDKDRVLTELLIKQGYLEGPGWLKKVPRYFIEVKCTTGKASTLFYISKSQYKRMQDCVFDATSPFVSPTVYLLARVFNMNKANVGLQIYAIWRGSGRSAAWTLPQNRGLLSQEGLSSSRLAVLVWLVRYNEW</sequence>
<dbReference type="PANTHER" id="PTHR32387:SF0">
    <property type="entry name" value="PROTEIN NO VEIN"/>
    <property type="match status" value="1"/>
</dbReference>